<dbReference type="EMBL" id="LNAM01000153">
    <property type="protein sequence ID" value="KSV59041.1"/>
    <property type="molecule type" value="Genomic_DNA"/>
</dbReference>
<dbReference type="Pfam" id="PF02452">
    <property type="entry name" value="PemK_toxin"/>
    <property type="match status" value="1"/>
</dbReference>
<comment type="similarity">
    <text evidence="1 3">Belongs to the PemK/MazF family.</text>
</comment>
<dbReference type="AlphaFoldDB" id="A0A0V8QEM3"/>
<dbReference type="GO" id="GO:0016075">
    <property type="term" value="P:rRNA catabolic process"/>
    <property type="evidence" value="ECO:0007669"/>
    <property type="project" value="TreeGrafter"/>
</dbReference>
<comment type="caution">
    <text evidence="4">The sequence shown here is derived from an EMBL/GenBank/DDBJ whole genome shotgun (WGS) entry which is preliminary data.</text>
</comment>
<dbReference type="InterPro" id="IPR003477">
    <property type="entry name" value="PemK-like"/>
</dbReference>
<keyword evidence="3" id="KW-0255">Endonuclease</keyword>
<dbReference type="Proteomes" id="UP000054874">
    <property type="component" value="Unassembled WGS sequence"/>
</dbReference>
<accession>A0A0V8QEM3</accession>
<dbReference type="SUPFAM" id="SSF50118">
    <property type="entry name" value="Cell growth inhibitor/plasmid maintenance toxic component"/>
    <property type="match status" value="1"/>
</dbReference>
<name>A0A0V8QEM3_9FIRM</name>
<evidence type="ECO:0000256" key="3">
    <source>
        <dbReference type="PIRNR" id="PIRNR033490"/>
    </source>
</evidence>
<dbReference type="Gene3D" id="2.30.30.110">
    <property type="match status" value="1"/>
</dbReference>
<dbReference type="OrthoDB" id="9808744at2"/>
<dbReference type="EC" id="3.1.-.-" evidence="3"/>
<gene>
    <name evidence="4" type="ORF">ASU35_01595</name>
</gene>
<comment type="function">
    <text evidence="3">Toxic component of a type II toxin-antitoxin (TA) system.</text>
</comment>
<evidence type="ECO:0000256" key="2">
    <source>
        <dbReference type="ARBA" id="ARBA00022649"/>
    </source>
</evidence>
<dbReference type="PIRSF" id="PIRSF033490">
    <property type="entry name" value="MazF"/>
    <property type="match status" value="1"/>
</dbReference>
<dbReference type="GO" id="GO:0004521">
    <property type="term" value="F:RNA endonuclease activity"/>
    <property type="evidence" value="ECO:0007669"/>
    <property type="project" value="TreeGrafter"/>
</dbReference>
<reference evidence="4 5" key="1">
    <citation type="submission" date="2015-11" db="EMBL/GenBank/DDBJ databases">
        <title>Butyribacter intestini gen. nov., sp. nov., a butyric acid-producing bacterium of the family Lachnospiraceae isolated from the human faeces.</title>
        <authorList>
            <person name="Zou Y."/>
            <person name="Xue W."/>
            <person name="Luo G."/>
            <person name="Lv M."/>
        </authorList>
    </citation>
    <scope>NUCLEOTIDE SEQUENCE [LARGE SCALE GENOMIC DNA]</scope>
    <source>
        <strain evidence="4 5">ACET-33324</strain>
    </source>
</reference>
<organism evidence="4 5">
    <name type="scientific">Acetivibrio ethanolgignens</name>
    <dbReference type="NCBI Taxonomy" id="290052"/>
    <lineage>
        <taxon>Bacteria</taxon>
        <taxon>Bacillati</taxon>
        <taxon>Bacillota</taxon>
        <taxon>Clostridia</taxon>
        <taxon>Eubacteriales</taxon>
        <taxon>Oscillospiraceae</taxon>
        <taxon>Acetivibrio</taxon>
    </lineage>
</organism>
<keyword evidence="3" id="KW-0540">Nuclease</keyword>
<dbReference type="InterPro" id="IPR011067">
    <property type="entry name" value="Plasmid_toxin/cell-grow_inhib"/>
</dbReference>
<evidence type="ECO:0000313" key="4">
    <source>
        <dbReference type="EMBL" id="KSV59041.1"/>
    </source>
</evidence>
<dbReference type="STRING" id="290052.ASU35_01595"/>
<keyword evidence="3" id="KW-0378">Hydrolase</keyword>
<sequence>MMKENWVYRRGDIYCADLDPVVGSEQGGVRPVIVIQNDTGNKHSPTLIVATVTTKIRKKENMPTHLLIKDNPAFREASVVQLEQIRTIDKCRIDNYLGKVTSREMVAIEKALSISLAMEQLKKRSTKHKPKKEKE</sequence>
<evidence type="ECO:0000313" key="5">
    <source>
        <dbReference type="Proteomes" id="UP000054874"/>
    </source>
</evidence>
<dbReference type="RefSeq" id="WP_058352676.1">
    <property type="nucleotide sequence ID" value="NZ_CABMMD010000153.1"/>
</dbReference>
<protein>
    <recommendedName>
        <fullName evidence="3">mRNA interferase</fullName>
        <ecNumber evidence="3">3.1.-.-</ecNumber>
    </recommendedName>
</protein>
<dbReference type="PANTHER" id="PTHR33988">
    <property type="entry name" value="ENDORIBONUCLEASE MAZF-RELATED"/>
    <property type="match status" value="1"/>
</dbReference>
<dbReference type="PANTHER" id="PTHR33988:SF2">
    <property type="entry name" value="ENDORIBONUCLEASE MAZF"/>
    <property type="match status" value="1"/>
</dbReference>
<dbReference type="GO" id="GO:0006402">
    <property type="term" value="P:mRNA catabolic process"/>
    <property type="evidence" value="ECO:0007669"/>
    <property type="project" value="TreeGrafter"/>
</dbReference>
<proteinExistence type="inferred from homology"/>
<keyword evidence="2" id="KW-1277">Toxin-antitoxin system</keyword>
<dbReference type="GO" id="GO:0003677">
    <property type="term" value="F:DNA binding"/>
    <property type="evidence" value="ECO:0007669"/>
    <property type="project" value="InterPro"/>
</dbReference>
<keyword evidence="5" id="KW-1185">Reference proteome</keyword>
<evidence type="ECO:0000256" key="1">
    <source>
        <dbReference type="ARBA" id="ARBA00007521"/>
    </source>
</evidence>
<dbReference type="GO" id="GO:0016787">
    <property type="term" value="F:hydrolase activity"/>
    <property type="evidence" value="ECO:0007669"/>
    <property type="project" value="UniProtKB-KW"/>
</dbReference>